<dbReference type="NCBIfam" id="TIGR01525">
    <property type="entry name" value="ATPase-IB_hvy"/>
    <property type="match status" value="1"/>
</dbReference>
<evidence type="ECO:0000256" key="4">
    <source>
        <dbReference type="ARBA" id="ARBA00022723"/>
    </source>
</evidence>
<dbReference type="PANTHER" id="PTHR48085:SF5">
    <property type="entry name" value="CADMIUM_ZINC-TRANSPORTING ATPASE HMA4-RELATED"/>
    <property type="match status" value="1"/>
</dbReference>
<dbReference type="InterPro" id="IPR059000">
    <property type="entry name" value="ATPase_P-type_domA"/>
</dbReference>
<evidence type="ECO:0000256" key="9">
    <source>
        <dbReference type="SAM" id="MobiDB-lite"/>
    </source>
</evidence>
<feature type="domain" description="P-type ATPase A" evidence="10">
    <location>
        <begin position="120"/>
        <end position="219"/>
    </location>
</feature>
<protein>
    <submittedName>
        <fullName evidence="11">Cation-translocating P-type ATPase</fullName>
    </submittedName>
</protein>
<feature type="transmembrane region" description="Helical" evidence="8">
    <location>
        <begin position="574"/>
        <end position="593"/>
    </location>
</feature>
<reference evidence="12" key="1">
    <citation type="journal article" date="2019" name="Int. J. Syst. Evol. Microbiol.">
        <title>The Global Catalogue of Microorganisms (GCM) 10K type strain sequencing project: providing services to taxonomists for standard genome sequencing and annotation.</title>
        <authorList>
            <consortium name="The Broad Institute Genomics Platform"/>
            <consortium name="The Broad Institute Genome Sequencing Center for Infectious Disease"/>
            <person name="Wu L."/>
            <person name="Ma J."/>
        </authorList>
    </citation>
    <scope>NUCLEOTIDE SEQUENCE [LARGE SCALE GENOMIC DNA]</scope>
    <source>
        <strain evidence="12">JCM 17459</strain>
    </source>
</reference>
<dbReference type="Gene3D" id="3.40.1110.10">
    <property type="entry name" value="Calcium-transporting ATPase, cytoplasmic domain N"/>
    <property type="match status" value="1"/>
</dbReference>
<evidence type="ECO:0000256" key="5">
    <source>
        <dbReference type="ARBA" id="ARBA00022967"/>
    </source>
</evidence>
<keyword evidence="8" id="KW-1003">Cell membrane</keyword>
<feature type="region of interest" description="Disordered" evidence="9">
    <location>
        <begin position="622"/>
        <end position="645"/>
    </location>
</feature>
<dbReference type="EMBL" id="BAABBA010000034">
    <property type="protein sequence ID" value="GAA3511841.1"/>
    <property type="molecule type" value="Genomic_DNA"/>
</dbReference>
<dbReference type="PANTHER" id="PTHR48085">
    <property type="entry name" value="CADMIUM/ZINC-TRANSPORTING ATPASE HMA2-RELATED"/>
    <property type="match status" value="1"/>
</dbReference>
<evidence type="ECO:0000256" key="2">
    <source>
        <dbReference type="ARBA" id="ARBA00006024"/>
    </source>
</evidence>
<evidence type="ECO:0000256" key="6">
    <source>
        <dbReference type="ARBA" id="ARBA00022989"/>
    </source>
</evidence>
<dbReference type="InterPro" id="IPR023298">
    <property type="entry name" value="ATPase_P-typ_TM_dom_sf"/>
</dbReference>
<comment type="caution">
    <text evidence="11">The sequence shown here is derived from an EMBL/GenBank/DDBJ whole genome shotgun (WGS) entry which is preliminary data.</text>
</comment>
<dbReference type="PRINTS" id="PR00119">
    <property type="entry name" value="CATATPASE"/>
</dbReference>
<dbReference type="Proteomes" id="UP001499841">
    <property type="component" value="Unassembled WGS sequence"/>
</dbReference>
<dbReference type="SFLD" id="SFLDS00003">
    <property type="entry name" value="Haloacid_Dehalogenase"/>
    <property type="match status" value="1"/>
</dbReference>
<feature type="compositionally biased region" description="Low complexity" evidence="9">
    <location>
        <begin position="623"/>
        <end position="645"/>
    </location>
</feature>
<dbReference type="SUPFAM" id="SSF56784">
    <property type="entry name" value="HAD-like"/>
    <property type="match status" value="1"/>
</dbReference>
<dbReference type="Pfam" id="PF00702">
    <property type="entry name" value="Hydrolase"/>
    <property type="match status" value="1"/>
</dbReference>
<keyword evidence="8" id="KW-0067">ATP-binding</keyword>
<proteinExistence type="inferred from homology"/>
<dbReference type="RefSeq" id="WP_345045196.1">
    <property type="nucleotide sequence ID" value="NZ_BAABBA010000034.1"/>
</dbReference>
<gene>
    <name evidence="11" type="ORF">GCM10022262_39970</name>
</gene>
<keyword evidence="8" id="KW-0547">Nucleotide-binding</keyword>
<evidence type="ECO:0000313" key="11">
    <source>
        <dbReference type="EMBL" id="GAA3511841.1"/>
    </source>
</evidence>
<dbReference type="InterPro" id="IPR023299">
    <property type="entry name" value="ATPase_P-typ_cyto_dom_N"/>
</dbReference>
<dbReference type="InterPro" id="IPR036412">
    <property type="entry name" value="HAD-like_sf"/>
</dbReference>
<dbReference type="PROSITE" id="PS00154">
    <property type="entry name" value="ATPASE_E1_E2"/>
    <property type="match status" value="1"/>
</dbReference>
<keyword evidence="6 8" id="KW-1133">Transmembrane helix</keyword>
<accession>A0ABP6UP76</accession>
<organism evidence="11 12">
    <name type="scientific">Georgenia daeguensis</name>
    <dbReference type="NCBI Taxonomy" id="908355"/>
    <lineage>
        <taxon>Bacteria</taxon>
        <taxon>Bacillati</taxon>
        <taxon>Actinomycetota</taxon>
        <taxon>Actinomycetes</taxon>
        <taxon>Micrococcales</taxon>
        <taxon>Bogoriellaceae</taxon>
        <taxon>Georgenia</taxon>
    </lineage>
</organism>
<evidence type="ECO:0000256" key="1">
    <source>
        <dbReference type="ARBA" id="ARBA00004651"/>
    </source>
</evidence>
<comment type="subcellular location">
    <subcellularLocation>
        <location evidence="1">Cell membrane</location>
        <topology evidence="1">Multi-pass membrane protein</topology>
    </subcellularLocation>
</comment>
<evidence type="ECO:0000256" key="8">
    <source>
        <dbReference type="RuleBase" id="RU362081"/>
    </source>
</evidence>
<dbReference type="SFLD" id="SFLDG00002">
    <property type="entry name" value="C1.7:_P-type_atpase_like"/>
    <property type="match status" value="1"/>
</dbReference>
<dbReference type="InterPro" id="IPR008250">
    <property type="entry name" value="ATPase_P-typ_transduc_dom_A_sf"/>
</dbReference>
<feature type="transmembrane region" description="Helical" evidence="8">
    <location>
        <begin position="12"/>
        <end position="30"/>
    </location>
</feature>
<evidence type="ECO:0000256" key="3">
    <source>
        <dbReference type="ARBA" id="ARBA00022692"/>
    </source>
</evidence>
<dbReference type="Gene3D" id="3.40.50.1000">
    <property type="entry name" value="HAD superfamily/HAD-like"/>
    <property type="match status" value="1"/>
</dbReference>
<dbReference type="InterPro" id="IPR044492">
    <property type="entry name" value="P_typ_ATPase_HD_dom"/>
</dbReference>
<feature type="transmembrane region" description="Helical" evidence="8">
    <location>
        <begin position="599"/>
        <end position="617"/>
    </location>
</feature>
<dbReference type="InterPro" id="IPR018303">
    <property type="entry name" value="ATPase_P-typ_P_site"/>
</dbReference>
<feature type="transmembrane region" description="Helical" evidence="8">
    <location>
        <begin position="259"/>
        <end position="285"/>
    </location>
</feature>
<dbReference type="NCBIfam" id="TIGR01494">
    <property type="entry name" value="ATPase_P-type"/>
    <property type="match status" value="2"/>
</dbReference>
<keyword evidence="3 8" id="KW-0812">Transmembrane</keyword>
<name>A0ABP6UP76_9MICO</name>
<evidence type="ECO:0000256" key="7">
    <source>
        <dbReference type="ARBA" id="ARBA00023136"/>
    </source>
</evidence>
<comment type="similarity">
    <text evidence="2 8">Belongs to the cation transport ATPase (P-type) (TC 3.A.3) family. Type IB subfamily.</text>
</comment>
<dbReference type="SUPFAM" id="SSF81653">
    <property type="entry name" value="Calcium ATPase, transduction domain A"/>
    <property type="match status" value="1"/>
</dbReference>
<sequence length="645" mass="65724">MNKLQQWWYGRWAIPVVSGALILISFFVARGLGSDAWSNAFMVAAAVVAGTPIVTKAARALMARVIGIDLLVSVAAIGAVIIGEYWEAAAVTFLFAIGHALESATLNKTRSALAELVAVAPDVAVVMRDGEQVEVPAASVAMGEIVLVKNGAKVPVDGEVVAGTGALDEASITGESIPVEKSKGDHVFAGTVAKGGFLQVLATGIGADTTLARIIHRVEDAQDAKAKTAQFMDRFSAWYTPAIMVLALVVGLITGDVVLGLTLLVIGCPGALVISIPVSIVAGIGRAAKDGILIKGGEYLETSGKITAVAVDKTGTLTKGRPHLTDVVVLDPALDRSQVLTWAARAEAGSEHPLARPILDAAAAEGMATPGLPEVTEPVPGKGITATTGGRRVLIGNLALLGQYGIADTVGAGQVADELAAAGRTAMIVTLDETVAGVVAVADEVRADAAEMVTRLHEAGVKKVVMLTGDAPLVANAVGEATGVDEVRAGLLPEDKLDAVADLQRQGHVVAMVGDGVNDAPALATANIGVAMGAAGSAVAVETADIALMGDNLLKLPEAIGLARRTVNNMRQNITIALITVAVLLAGVLLGGVTMSIGMLVHEASVLVVIVNAMRLLRRHQDTTSTTATPSAPVTAAPIPASARS</sequence>
<dbReference type="InterPro" id="IPR023214">
    <property type="entry name" value="HAD_sf"/>
</dbReference>
<dbReference type="InterPro" id="IPR027256">
    <property type="entry name" value="P-typ_ATPase_IB"/>
</dbReference>
<dbReference type="InterPro" id="IPR001757">
    <property type="entry name" value="P_typ_ATPase"/>
</dbReference>
<dbReference type="SUPFAM" id="SSF81665">
    <property type="entry name" value="Calcium ATPase, transmembrane domain M"/>
    <property type="match status" value="1"/>
</dbReference>
<evidence type="ECO:0000259" key="10">
    <source>
        <dbReference type="Pfam" id="PF00122"/>
    </source>
</evidence>
<evidence type="ECO:0000313" key="12">
    <source>
        <dbReference type="Proteomes" id="UP001499841"/>
    </source>
</evidence>
<dbReference type="SFLD" id="SFLDF00027">
    <property type="entry name" value="p-type_atpase"/>
    <property type="match status" value="1"/>
</dbReference>
<keyword evidence="7 8" id="KW-0472">Membrane</keyword>
<keyword evidence="12" id="KW-1185">Reference proteome</keyword>
<dbReference type="PRINTS" id="PR00941">
    <property type="entry name" value="CDATPASE"/>
</dbReference>
<keyword evidence="5" id="KW-1278">Translocase</keyword>
<dbReference type="InterPro" id="IPR051014">
    <property type="entry name" value="Cation_Transport_ATPase_IB"/>
</dbReference>
<dbReference type="CDD" id="cd02079">
    <property type="entry name" value="P-type_ATPase_HM"/>
    <property type="match status" value="1"/>
</dbReference>
<dbReference type="Pfam" id="PF00122">
    <property type="entry name" value="E1-E2_ATPase"/>
    <property type="match status" value="1"/>
</dbReference>
<feature type="transmembrane region" description="Helical" evidence="8">
    <location>
        <begin position="235"/>
        <end position="253"/>
    </location>
</feature>
<dbReference type="Gene3D" id="2.70.150.10">
    <property type="entry name" value="Calcium-transporting ATPase, cytoplasmic transduction domain A"/>
    <property type="match status" value="1"/>
</dbReference>
<feature type="transmembrane region" description="Helical" evidence="8">
    <location>
        <begin position="61"/>
        <end position="82"/>
    </location>
</feature>
<keyword evidence="4 8" id="KW-0479">Metal-binding</keyword>